<feature type="transmembrane region" description="Helical" evidence="6">
    <location>
        <begin position="263"/>
        <end position="291"/>
    </location>
</feature>
<feature type="transmembrane region" description="Helical" evidence="6">
    <location>
        <begin position="445"/>
        <end position="468"/>
    </location>
</feature>
<dbReference type="NCBIfam" id="TIGR00361">
    <property type="entry name" value="ComEC_Rec2"/>
    <property type="match status" value="1"/>
</dbReference>
<keyword evidence="4 6" id="KW-1133">Transmembrane helix</keyword>
<protein>
    <submittedName>
        <fullName evidence="8">DNA internalization-related competence protein ComEC/Rec2</fullName>
    </submittedName>
</protein>
<dbReference type="SMART" id="SM00849">
    <property type="entry name" value="Lactamase_B"/>
    <property type="match status" value="1"/>
</dbReference>
<dbReference type="CDD" id="cd07731">
    <property type="entry name" value="ComA-like_MBL-fold"/>
    <property type="match status" value="1"/>
</dbReference>
<feature type="transmembrane region" description="Helical" evidence="6">
    <location>
        <begin position="28"/>
        <end position="43"/>
    </location>
</feature>
<dbReference type="NCBIfam" id="TIGR00360">
    <property type="entry name" value="ComEC_N-term"/>
    <property type="match status" value="1"/>
</dbReference>
<feature type="transmembrane region" description="Helical" evidence="6">
    <location>
        <begin position="359"/>
        <end position="378"/>
    </location>
</feature>
<dbReference type="Proteomes" id="UP000216024">
    <property type="component" value="Unassembled WGS sequence"/>
</dbReference>
<feature type="transmembrane region" description="Helical" evidence="6">
    <location>
        <begin position="48"/>
        <end position="65"/>
    </location>
</feature>
<evidence type="ECO:0000256" key="4">
    <source>
        <dbReference type="ARBA" id="ARBA00022989"/>
    </source>
</evidence>
<dbReference type="InterPro" id="IPR004797">
    <property type="entry name" value="Competence_ComEC/Rec2"/>
</dbReference>
<dbReference type="Pfam" id="PF03772">
    <property type="entry name" value="Competence"/>
    <property type="match status" value="1"/>
</dbReference>
<accession>A0A267MJJ2</accession>
<comment type="caution">
    <text evidence="8">The sequence shown here is derived from an EMBL/GenBank/DDBJ whole genome shotgun (WGS) entry which is preliminary data.</text>
</comment>
<dbReference type="GO" id="GO:0030420">
    <property type="term" value="P:establishment of competence for transformation"/>
    <property type="evidence" value="ECO:0007669"/>
    <property type="project" value="InterPro"/>
</dbReference>
<evidence type="ECO:0000256" key="5">
    <source>
        <dbReference type="ARBA" id="ARBA00023136"/>
    </source>
</evidence>
<dbReference type="EMBL" id="NIBG01000010">
    <property type="protein sequence ID" value="PAB58950.1"/>
    <property type="molecule type" value="Genomic_DNA"/>
</dbReference>
<evidence type="ECO:0000256" key="2">
    <source>
        <dbReference type="ARBA" id="ARBA00022475"/>
    </source>
</evidence>
<feature type="transmembrane region" description="Helical" evidence="6">
    <location>
        <begin position="419"/>
        <end position="439"/>
    </location>
</feature>
<evidence type="ECO:0000313" key="8">
    <source>
        <dbReference type="EMBL" id="PAB58950.1"/>
    </source>
</evidence>
<reference evidence="8 9" key="1">
    <citation type="submission" date="2017-06" db="EMBL/GenBank/DDBJ databases">
        <title>Draft genome sequence of anaerobic fermentative bacterium Anaeromicrobium sediminis DY2726D isolated from West Pacific Ocean sediments.</title>
        <authorList>
            <person name="Zeng X."/>
        </authorList>
    </citation>
    <scope>NUCLEOTIDE SEQUENCE [LARGE SCALE GENOMIC DNA]</scope>
    <source>
        <strain evidence="8 9">DY2726D</strain>
    </source>
</reference>
<evidence type="ECO:0000259" key="7">
    <source>
        <dbReference type="SMART" id="SM00849"/>
    </source>
</evidence>
<feature type="transmembrane region" description="Helical" evidence="6">
    <location>
        <begin position="480"/>
        <end position="498"/>
    </location>
</feature>
<name>A0A267MJJ2_9FIRM</name>
<feature type="transmembrane region" description="Helical" evidence="6">
    <location>
        <begin position="311"/>
        <end position="339"/>
    </location>
</feature>
<dbReference type="OrthoDB" id="9761531at2"/>
<dbReference type="Pfam" id="PF13567">
    <property type="entry name" value="DUF4131"/>
    <property type="match status" value="1"/>
</dbReference>
<evidence type="ECO:0000256" key="1">
    <source>
        <dbReference type="ARBA" id="ARBA00004651"/>
    </source>
</evidence>
<dbReference type="InterPro" id="IPR036866">
    <property type="entry name" value="RibonucZ/Hydroxyglut_hydro"/>
</dbReference>
<dbReference type="Pfam" id="PF00753">
    <property type="entry name" value="Lactamase_B"/>
    <property type="match status" value="1"/>
</dbReference>
<feature type="domain" description="Metallo-beta-lactamase" evidence="7">
    <location>
        <begin position="511"/>
        <end position="711"/>
    </location>
</feature>
<organism evidence="8 9">
    <name type="scientific">Anaeromicrobium sediminis</name>
    <dbReference type="NCBI Taxonomy" id="1478221"/>
    <lineage>
        <taxon>Bacteria</taxon>
        <taxon>Bacillati</taxon>
        <taxon>Bacillota</taxon>
        <taxon>Clostridia</taxon>
        <taxon>Peptostreptococcales</taxon>
        <taxon>Thermotaleaceae</taxon>
        <taxon>Anaeromicrobium</taxon>
    </lineage>
</organism>
<dbReference type="SUPFAM" id="SSF56281">
    <property type="entry name" value="Metallo-hydrolase/oxidoreductase"/>
    <property type="match status" value="1"/>
</dbReference>
<dbReference type="AlphaFoldDB" id="A0A267MJJ2"/>
<comment type="subcellular location">
    <subcellularLocation>
        <location evidence="1">Cell membrane</location>
        <topology evidence="1">Multi-pass membrane protein</topology>
    </subcellularLocation>
</comment>
<dbReference type="Gene3D" id="3.60.15.10">
    <property type="entry name" value="Ribonuclease Z/Hydroxyacylglutathione hydrolase-like"/>
    <property type="match status" value="1"/>
</dbReference>
<dbReference type="PANTHER" id="PTHR30619">
    <property type="entry name" value="DNA INTERNALIZATION/COMPETENCE PROTEIN COMEC/REC2"/>
    <property type="match status" value="1"/>
</dbReference>
<feature type="transmembrane region" description="Helical" evidence="6">
    <location>
        <begin position="231"/>
        <end position="251"/>
    </location>
</feature>
<dbReference type="RefSeq" id="WP_095134016.1">
    <property type="nucleotide sequence ID" value="NZ_NIBG01000010.1"/>
</dbReference>
<dbReference type="InterPro" id="IPR004477">
    <property type="entry name" value="ComEC_N"/>
</dbReference>
<feature type="transmembrane region" description="Helical" evidence="6">
    <location>
        <begin position="390"/>
        <end position="412"/>
    </location>
</feature>
<keyword evidence="9" id="KW-1185">Reference proteome</keyword>
<proteinExistence type="predicted"/>
<keyword evidence="5 6" id="KW-0472">Membrane</keyword>
<keyword evidence="2" id="KW-1003">Cell membrane</keyword>
<sequence>MRRPMLFIFLTYALGIYSGEYIELINEKIILFMLILCMLAFFIKKKKYIVLTLIVFVLGNLNYIGHKYYDGELGNFENDKITLKGLVVQQYIYDDKFILKSEYIIDKKKKYFIKENILVKLKEKRRESILGKEIIVEGIIVKSPAKRNPKEFDYRAYLKSKKINSILYARSIEVINKANVLLDWASQTKNYVYEVLENTLPPLEGNLCYGLITGDKSLLNEEIYDNFRSLGISHILAISGLHVGIIYIFVYRITFKKKFIQRLLAGIVFLMYIIVTAYSISIIRAVCMLIILDAASEIERPYDSLCALSFIGFIFILVNPYVLYNSGFLLSFFTVMWIILLHSKVEKLLYFFNETIRKIISVTLSAQLGILPIILYNYNEISIYSLVMNLLGIWILSILMPVILLNLCLYLVMPKASTILAFFILWGSRIIINLAKVFLKMPFSSFLLASPSKIFIITYYVILLIIVYEIWPVKIGKRSMCIIIIGLFFITNLMGSLVKKPFTMTFFHVGQGDCTLITTPHKKNILIDGGPVSEGDDERLLYLLLKNGIRKIDIIILSHSHKDHIGGLLRVADKMTVDNLIFGVYANEIKEFNQLLYYCNVDEANIFNMSRGQSITVEENLSFKCINPSVDTVYKEDDENNNSLSLILDYNDFKCLFTGDIESSGEENILKNNQIIKADLIKVPHHGSNTSSTRNFLNEVNGKIAIIQVGKNFYGHPSKEILKRYDDYGYKVFRTDKFGAIIIKVNDDELNIRTMVR</sequence>
<gene>
    <name evidence="8" type="ORF">CCE28_12255</name>
</gene>
<dbReference type="InterPro" id="IPR052159">
    <property type="entry name" value="Competence_DNA_uptake"/>
</dbReference>
<dbReference type="InterPro" id="IPR035681">
    <property type="entry name" value="ComA-like_MBL"/>
</dbReference>
<keyword evidence="3 6" id="KW-0812">Transmembrane</keyword>
<dbReference type="InterPro" id="IPR025405">
    <property type="entry name" value="DUF4131"/>
</dbReference>
<evidence type="ECO:0000256" key="3">
    <source>
        <dbReference type="ARBA" id="ARBA00022692"/>
    </source>
</evidence>
<dbReference type="GO" id="GO:0005886">
    <property type="term" value="C:plasma membrane"/>
    <property type="evidence" value="ECO:0007669"/>
    <property type="project" value="UniProtKB-SubCell"/>
</dbReference>
<dbReference type="PANTHER" id="PTHR30619:SF1">
    <property type="entry name" value="RECOMBINATION PROTEIN 2"/>
    <property type="match status" value="1"/>
</dbReference>
<evidence type="ECO:0000256" key="6">
    <source>
        <dbReference type="SAM" id="Phobius"/>
    </source>
</evidence>
<evidence type="ECO:0000313" key="9">
    <source>
        <dbReference type="Proteomes" id="UP000216024"/>
    </source>
</evidence>
<dbReference type="InterPro" id="IPR001279">
    <property type="entry name" value="Metallo-B-lactamas"/>
</dbReference>